<evidence type="ECO:0000313" key="3">
    <source>
        <dbReference type="EMBL" id="TCJ16304.1"/>
    </source>
</evidence>
<evidence type="ECO:0000259" key="2">
    <source>
        <dbReference type="Pfam" id="PF09832"/>
    </source>
</evidence>
<reference evidence="3 4" key="1">
    <citation type="submission" date="2019-03" db="EMBL/GenBank/DDBJ databases">
        <title>Genome sequence of Thiobacillaceae bacterium LSR1, a sulfur-oxidizing bacterium isolated from freshwater sediment.</title>
        <authorList>
            <person name="Li S."/>
        </authorList>
    </citation>
    <scope>NUCLEOTIDE SEQUENCE [LARGE SCALE GENOMIC DNA]</scope>
    <source>
        <strain evidence="3 4">LSR1</strain>
    </source>
</reference>
<dbReference type="InterPro" id="IPR018637">
    <property type="entry name" value="DUF2059"/>
</dbReference>
<feature type="signal peptide" evidence="1">
    <location>
        <begin position="1"/>
        <end position="21"/>
    </location>
</feature>
<dbReference type="AlphaFoldDB" id="A0A4R1BGM5"/>
<feature type="domain" description="DUF2059" evidence="2">
    <location>
        <begin position="89"/>
        <end position="147"/>
    </location>
</feature>
<dbReference type="OrthoDB" id="8589964at2"/>
<name>A0A4R1BGM5_9PROT</name>
<dbReference type="EMBL" id="SJZB01000018">
    <property type="protein sequence ID" value="TCJ16304.1"/>
    <property type="molecule type" value="Genomic_DNA"/>
</dbReference>
<proteinExistence type="predicted"/>
<comment type="caution">
    <text evidence="3">The sequence shown here is derived from an EMBL/GenBank/DDBJ whole genome shotgun (WGS) entry which is preliminary data.</text>
</comment>
<dbReference type="Pfam" id="PF09832">
    <property type="entry name" value="DUF2059"/>
    <property type="match status" value="1"/>
</dbReference>
<feature type="chain" id="PRO_5020926845" evidence="1">
    <location>
        <begin position="22"/>
        <end position="163"/>
    </location>
</feature>
<gene>
    <name evidence="3" type="ORF">EZJ19_05215</name>
</gene>
<keyword evidence="4" id="KW-1185">Reference proteome</keyword>
<dbReference type="RefSeq" id="WP_131445232.1">
    <property type="nucleotide sequence ID" value="NZ_SJZB01000018.1"/>
</dbReference>
<dbReference type="Proteomes" id="UP000295443">
    <property type="component" value="Unassembled WGS sequence"/>
</dbReference>
<evidence type="ECO:0000256" key="1">
    <source>
        <dbReference type="SAM" id="SignalP"/>
    </source>
</evidence>
<organism evidence="3 4">
    <name type="scientific">Parasulfuritortus cantonensis</name>
    <dbReference type="NCBI Taxonomy" id="2528202"/>
    <lineage>
        <taxon>Bacteria</taxon>
        <taxon>Pseudomonadati</taxon>
        <taxon>Pseudomonadota</taxon>
        <taxon>Betaproteobacteria</taxon>
        <taxon>Nitrosomonadales</taxon>
        <taxon>Thiobacillaceae</taxon>
        <taxon>Parasulfuritortus</taxon>
    </lineage>
</organism>
<accession>A0A4R1BGM5</accession>
<protein>
    <submittedName>
        <fullName evidence="3">DUF2059 domain-containing protein</fullName>
    </submittedName>
</protein>
<evidence type="ECO:0000313" key="4">
    <source>
        <dbReference type="Proteomes" id="UP000295443"/>
    </source>
</evidence>
<keyword evidence="1" id="KW-0732">Signal</keyword>
<sequence length="163" mass="17844">MKALQRLLAVLFLVIAATASADELTAAKRHDIETLLDMTGGLAVGQQFSAAITKQLTETLKRSRPDIPAHVFEVLGQEVEAVFADHQSELKAALVPIYHEHFSAAEIQELIRFHSTAVGRKAIRVMPSLVEAGMQAGKRWGEALGPELNRRVAARLRSEGVRL</sequence>